<protein>
    <submittedName>
        <fullName evidence="2">Uncharacterized protein</fullName>
    </submittedName>
</protein>
<dbReference type="AlphaFoldDB" id="A0A9W6SPM3"/>
<feature type="transmembrane region" description="Helical" evidence="1">
    <location>
        <begin position="25"/>
        <end position="48"/>
    </location>
</feature>
<proteinExistence type="predicted"/>
<dbReference type="EMBL" id="BSTX01000003">
    <property type="protein sequence ID" value="GLZ79813.1"/>
    <property type="molecule type" value="Genomic_DNA"/>
</dbReference>
<keyword evidence="3" id="KW-1185">Reference proteome</keyword>
<comment type="caution">
    <text evidence="2">The sequence shown here is derived from an EMBL/GenBank/DDBJ whole genome shotgun (WGS) entry which is preliminary data.</text>
</comment>
<dbReference type="RefSeq" id="WP_285664956.1">
    <property type="nucleotide sequence ID" value="NZ_BSTX01000003.1"/>
</dbReference>
<feature type="transmembrane region" description="Helical" evidence="1">
    <location>
        <begin position="126"/>
        <end position="145"/>
    </location>
</feature>
<evidence type="ECO:0000313" key="2">
    <source>
        <dbReference type="EMBL" id="GLZ79813.1"/>
    </source>
</evidence>
<organism evidence="2 3">
    <name type="scientific">Actinorhabdospora filicis</name>
    <dbReference type="NCBI Taxonomy" id="1785913"/>
    <lineage>
        <taxon>Bacteria</taxon>
        <taxon>Bacillati</taxon>
        <taxon>Actinomycetota</taxon>
        <taxon>Actinomycetes</taxon>
        <taxon>Micromonosporales</taxon>
        <taxon>Micromonosporaceae</taxon>
        <taxon>Actinorhabdospora</taxon>
    </lineage>
</organism>
<feature type="transmembrane region" description="Helical" evidence="1">
    <location>
        <begin position="68"/>
        <end position="87"/>
    </location>
</feature>
<accession>A0A9W6SPM3</accession>
<feature type="transmembrane region" description="Helical" evidence="1">
    <location>
        <begin position="99"/>
        <end position="120"/>
    </location>
</feature>
<feature type="transmembrane region" description="Helical" evidence="1">
    <location>
        <begin position="165"/>
        <end position="188"/>
    </location>
</feature>
<feature type="transmembrane region" description="Helical" evidence="1">
    <location>
        <begin position="239"/>
        <end position="260"/>
    </location>
</feature>
<gene>
    <name evidence="2" type="ORF">Afil01_46200</name>
</gene>
<name>A0A9W6SPM3_9ACTN</name>
<sequence length="289" mass="30299">MAGNREAGDMNGPAPLTKTIRFQTWTLGAAALLSAAAAILHTFVQATPTLDALMASTAAPETRQSLRMMWHGMSAIAWTHPVLLALLWRRPAGVARPALAFLAVLNGTQALFLVAAGLWAEGAAGLLSLPQWAPHAAVAALAWAARPSAPTEPGRPGHRGRARLVLLWATTIVTGCAAVYHLIVGTFHSWPADLLDGDTASPAKPALYAMWLFSCVVFASVPAVLVWSTRAPAAAGRFLVRYTAVLVACLMASWTLTLILGYGPDMLPAGPVTLGLMAALTAMSVPERA</sequence>
<keyword evidence="1" id="KW-0472">Membrane</keyword>
<keyword evidence="1" id="KW-0812">Transmembrane</keyword>
<evidence type="ECO:0000313" key="3">
    <source>
        <dbReference type="Proteomes" id="UP001165079"/>
    </source>
</evidence>
<dbReference type="Proteomes" id="UP001165079">
    <property type="component" value="Unassembled WGS sequence"/>
</dbReference>
<feature type="transmembrane region" description="Helical" evidence="1">
    <location>
        <begin position="208"/>
        <end position="227"/>
    </location>
</feature>
<reference evidence="2" key="1">
    <citation type="submission" date="2023-03" db="EMBL/GenBank/DDBJ databases">
        <title>Actinorhabdospora filicis NBRC 111898.</title>
        <authorList>
            <person name="Ichikawa N."/>
            <person name="Sato H."/>
            <person name="Tonouchi N."/>
        </authorList>
    </citation>
    <scope>NUCLEOTIDE SEQUENCE</scope>
    <source>
        <strain evidence="2">NBRC 111898</strain>
    </source>
</reference>
<keyword evidence="1" id="KW-1133">Transmembrane helix</keyword>
<evidence type="ECO:0000256" key="1">
    <source>
        <dbReference type="SAM" id="Phobius"/>
    </source>
</evidence>